<dbReference type="EMBL" id="HE796683">
    <property type="protein sequence ID" value="CCH01563.1"/>
    <property type="molecule type" value="Genomic_DNA"/>
</dbReference>
<protein>
    <recommendedName>
        <fullName evidence="3">DUF2188 domain-containing protein</fullName>
    </recommendedName>
</protein>
<dbReference type="HOGENOM" id="CLU_2600883_0_0_10"/>
<dbReference type="STRING" id="1166018.FAES_3556"/>
<evidence type="ECO:0008006" key="3">
    <source>
        <dbReference type="Google" id="ProtNLM"/>
    </source>
</evidence>
<organism evidence="1 2">
    <name type="scientific">Fibrella aestuarina BUZ 2</name>
    <dbReference type="NCBI Taxonomy" id="1166018"/>
    <lineage>
        <taxon>Bacteria</taxon>
        <taxon>Pseudomonadati</taxon>
        <taxon>Bacteroidota</taxon>
        <taxon>Cytophagia</taxon>
        <taxon>Cytophagales</taxon>
        <taxon>Spirosomataceae</taxon>
        <taxon>Fibrella</taxon>
    </lineage>
</organism>
<dbReference type="Proteomes" id="UP000011058">
    <property type="component" value="Chromosome"/>
</dbReference>
<accession>I0KBR0</accession>
<dbReference type="KEGG" id="fae:FAES_3556"/>
<proteinExistence type="predicted"/>
<reference evidence="1 2" key="1">
    <citation type="journal article" date="2012" name="J. Bacteriol.">
        <title>Genome Sequence of Fibrella aestuarina BUZ 2T, a Filamentous Marine Bacterium.</title>
        <authorList>
            <person name="Filippini M."/>
            <person name="Qi W."/>
            <person name="Blom J."/>
            <person name="Goesmann A."/>
            <person name="Smits T.H."/>
            <person name="Bagheri H.C."/>
        </authorList>
    </citation>
    <scope>NUCLEOTIDE SEQUENCE [LARGE SCALE GENOMIC DNA]</scope>
    <source>
        <strain evidence="2">BUZ 2T</strain>
    </source>
</reference>
<dbReference type="AlphaFoldDB" id="I0KBR0"/>
<keyword evidence="2" id="KW-1185">Reference proteome</keyword>
<evidence type="ECO:0000313" key="1">
    <source>
        <dbReference type="EMBL" id="CCH01563.1"/>
    </source>
</evidence>
<evidence type="ECO:0000313" key="2">
    <source>
        <dbReference type="Proteomes" id="UP000011058"/>
    </source>
</evidence>
<gene>
    <name evidence="1" type="ORF">FAES_3556</name>
</gene>
<sequence>MRQKVYTVELFSSMQKWGIQLTDSDKRFPFFEFHPTQSEAVRLAREAAAVDQQKGIVARVVVKDEQGGPEQTYTYSLGT</sequence>
<name>I0KBR0_9BACT</name>